<dbReference type="EMBL" id="BK014722">
    <property type="protein sequence ID" value="DAD69490.1"/>
    <property type="molecule type" value="Genomic_DNA"/>
</dbReference>
<proteinExistence type="predicted"/>
<reference evidence="1" key="1">
    <citation type="journal article" date="2021" name="Proc. Natl. Acad. Sci. U.S.A.">
        <title>A Catalog of Tens of Thousands of Viruses from Human Metagenomes Reveals Hidden Associations with Chronic Diseases.</title>
        <authorList>
            <person name="Tisza M.J."/>
            <person name="Buck C.B."/>
        </authorList>
    </citation>
    <scope>NUCLEOTIDE SEQUENCE</scope>
    <source>
        <strain evidence="1">CtR0j7</strain>
    </source>
</reference>
<protein>
    <submittedName>
        <fullName evidence="1">NinB protein</fullName>
    </submittedName>
</protein>
<dbReference type="SUPFAM" id="SSF103370">
    <property type="entry name" value="NinB"/>
    <property type="match status" value="1"/>
</dbReference>
<dbReference type="Gene3D" id="1.10.3790.10">
    <property type="entry name" value="NinB"/>
    <property type="match status" value="1"/>
</dbReference>
<dbReference type="InterPro" id="IPR036619">
    <property type="entry name" value="NinB_sf"/>
</dbReference>
<dbReference type="InterPro" id="IPR008711">
    <property type="entry name" value="Recombinase_NinB"/>
</dbReference>
<evidence type="ECO:0000313" key="1">
    <source>
        <dbReference type="EMBL" id="DAD69490.1"/>
    </source>
</evidence>
<sequence>MNERKFRLQVSNQRPLFENLYKNIVPELLAAHGDLEITIRPYKAKRSYEQNRRLWSLYNQIAEQVWLDGRRYSADVWHEYFKQQFIGCDERVLPNGEIQKIGLSTTQLNMQQMAEYQTRIEAWAAEQGVIFEY</sequence>
<dbReference type="Pfam" id="PF05772">
    <property type="entry name" value="NinB"/>
    <property type="match status" value="1"/>
</dbReference>
<name>A0A8S5LHS3_9CAUD</name>
<accession>A0A8S5LHS3</accession>
<organism evidence="1">
    <name type="scientific">Siphoviridae sp. ctR0j7</name>
    <dbReference type="NCBI Taxonomy" id="2823580"/>
    <lineage>
        <taxon>Viruses</taxon>
        <taxon>Duplodnaviria</taxon>
        <taxon>Heunggongvirae</taxon>
        <taxon>Uroviricota</taxon>
        <taxon>Caudoviricetes</taxon>
    </lineage>
</organism>